<name>A0A1T5BNJ0_9SPHI</name>
<dbReference type="OrthoDB" id="9810174at2"/>
<organism evidence="2 3">
    <name type="scientific">Sphingobacterium nematocida</name>
    <dbReference type="NCBI Taxonomy" id="1513896"/>
    <lineage>
        <taxon>Bacteria</taxon>
        <taxon>Pseudomonadati</taxon>
        <taxon>Bacteroidota</taxon>
        <taxon>Sphingobacteriia</taxon>
        <taxon>Sphingobacteriales</taxon>
        <taxon>Sphingobacteriaceae</taxon>
        <taxon>Sphingobacterium</taxon>
    </lineage>
</organism>
<evidence type="ECO:0000313" key="2">
    <source>
        <dbReference type="EMBL" id="SKB48715.1"/>
    </source>
</evidence>
<proteinExistence type="predicted"/>
<keyword evidence="3" id="KW-1185">Reference proteome</keyword>
<dbReference type="Proteomes" id="UP000190150">
    <property type="component" value="Unassembled WGS sequence"/>
</dbReference>
<reference evidence="3" key="1">
    <citation type="submission" date="2017-02" db="EMBL/GenBank/DDBJ databases">
        <authorList>
            <person name="Varghese N."/>
            <person name="Submissions S."/>
        </authorList>
    </citation>
    <scope>NUCLEOTIDE SEQUENCE [LARGE SCALE GENOMIC DNA]</scope>
    <source>
        <strain evidence="3">DSM 24091</strain>
    </source>
</reference>
<sequence>MASYVGEIRVFAGNFAPAGWMFCEGQLLPISENETLFNLIGTTYGGDGESTFALPDLRGRIPIHQGNGFILAETGGAEEVTLTISQIPAHNHFGAGPETVQAKISGYAQGSQTGSSADPTVGYPAIVPGLKQFGKIKSSNTTAKSTTVVANTQTGTTGGSEPHTNFQPYLCVNFIISLYGIYPSPT</sequence>
<dbReference type="SUPFAM" id="SSF88874">
    <property type="entry name" value="Receptor-binding domain of short tail fibre protein gp12"/>
    <property type="match status" value="1"/>
</dbReference>
<dbReference type="InterPro" id="IPR011083">
    <property type="entry name" value="Phage_tail_collar_dom"/>
</dbReference>
<evidence type="ECO:0000313" key="3">
    <source>
        <dbReference type="Proteomes" id="UP000190150"/>
    </source>
</evidence>
<protein>
    <submittedName>
        <fullName evidence="2">Microcystin-dependent protein</fullName>
    </submittedName>
</protein>
<dbReference type="InterPro" id="IPR037053">
    <property type="entry name" value="Phage_tail_collar_dom_sf"/>
</dbReference>
<dbReference type="STRING" id="1513896.SAMN05660841_00828"/>
<dbReference type="AlphaFoldDB" id="A0A1T5BNJ0"/>
<dbReference type="Gene3D" id="3.90.1340.10">
    <property type="entry name" value="Phage tail collar domain"/>
    <property type="match status" value="1"/>
</dbReference>
<feature type="domain" description="Phage tail collar" evidence="1">
    <location>
        <begin position="6"/>
        <end position="62"/>
    </location>
</feature>
<gene>
    <name evidence="2" type="ORF">SAMN05660841_00828</name>
</gene>
<evidence type="ECO:0000259" key="1">
    <source>
        <dbReference type="Pfam" id="PF07484"/>
    </source>
</evidence>
<dbReference type="Pfam" id="PF07484">
    <property type="entry name" value="Collar"/>
    <property type="match status" value="1"/>
</dbReference>
<dbReference type="EMBL" id="FUZF01000002">
    <property type="protein sequence ID" value="SKB48715.1"/>
    <property type="molecule type" value="Genomic_DNA"/>
</dbReference>
<accession>A0A1T5BNJ0</accession>
<dbReference type="RefSeq" id="WP_079641458.1">
    <property type="nucleotide sequence ID" value="NZ_FUZF01000002.1"/>
</dbReference>